<evidence type="ECO:0008006" key="3">
    <source>
        <dbReference type="Google" id="ProtNLM"/>
    </source>
</evidence>
<gene>
    <name evidence="1" type="ORF">HYPSUDRAFT_67303</name>
</gene>
<dbReference type="OrthoDB" id="3554464at2759"/>
<evidence type="ECO:0000313" key="1">
    <source>
        <dbReference type="EMBL" id="KJA21965.1"/>
    </source>
</evidence>
<name>A0A0D2PPY1_HYPSF</name>
<reference evidence="2" key="1">
    <citation type="submission" date="2014-04" db="EMBL/GenBank/DDBJ databases">
        <title>Evolutionary Origins and Diversification of the Mycorrhizal Mutualists.</title>
        <authorList>
            <consortium name="DOE Joint Genome Institute"/>
            <consortium name="Mycorrhizal Genomics Consortium"/>
            <person name="Kohler A."/>
            <person name="Kuo A."/>
            <person name="Nagy L.G."/>
            <person name="Floudas D."/>
            <person name="Copeland A."/>
            <person name="Barry K.W."/>
            <person name="Cichocki N."/>
            <person name="Veneault-Fourrey C."/>
            <person name="LaButti K."/>
            <person name="Lindquist E.A."/>
            <person name="Lipzen A."/>
            <person name="Lundell T."/>
            <person name="Morin E."/>
            <person name="Murat C."/>
            <person name="Riley R."/>
            <person name="Ohm R."/>
            <person name="Sun H."/>
            <person name="Tunlid A."/>
            <person name="Henrissat B."/>
            <person name="Grigoriev I.V."/>
            <person name="Hibbett D.S."/>
            <person name="Martin F."/>
        </authorList>
    </citation>
    <scope>NUCLEOTIDE SEQUENCE [LARGE SCALE GENOMIC DNA]</scope>
    <source>
        <strain evidence="2">FD-334 SS-4</strain>
    </source>
</reference>
<protein>
    <recommendedName>
        <fullName evidence="3">Aminoglycoside phosphotransferase domain-containing protein</fullName>
    </recommendedName>
</protein>
<organism evidence="1 2">
    <name type="scientific">Hypholoma sublateritium (strain FD-334 SS-4)</name>
    <dbReference type="NCBI Taxonomy" id="945553"/>
    <lineage>
        <taxon>Eukaryota</taxon>
        <taxon>Fungi</taxon>
        <taxon>Dikarya</taxon>
        <taxon>Basidiomycota</taxon>
        <taxon>Agaricomycotina</taxon>
        <taxon>Agaricomycetes</taxon>
        <taxon>Agaricomycetidae</taxon>
        <taxon>Agaricales</taxon>
        <taxon>Agaricineae</taxon>
        <taxon>Strophariaceae</taxon>
        <taxon>Hypholoma</taxon>
    </lineage>
</organism>
<dbReference type="AlphaFoldDB" id="A0A0D2PPY1"/>
<evidence type="ECO:0000313" key="2">
    <source>
        <dbReference type="Proteomes" id="UP000054270"/>
    </source>
</evidence>
<dbReference type="EMBL" id="KN817553">
    <property type="protein sequence ID" value="KJA21965.1"/>
    <property type="molecule type" value="Genomic_DNA"/>
</dbReference>
<sequence>MFPIFFSSPFVCSTPSSTVLGRGSNNYGFHLKLRNQSDIVARLARGDVNMPNFDGFPIEVQVPEAKFEVAVYELLHAEPNTLPSRLLYYRLPVQNIGPRLDLPLDIAGRRLFVFEKAEGENNVWFDLSPGGKASILSQSACIRASLFNFNLPLDFATVWLRERLFEQKPKSLPIPVAPTREFCVALLTSKIEATIGNIGDMIGWEEDDNTVGPIAVAAKQSLLCLIPYIVPTDSDEASLYRLVLDHGDFGIHNMSITKDSNGLPLVTSLYDWETGCIVPAILSDPLMAVTVDLVTDERAAPSITRVPDYTTPDEHTEYMTWSRHYFNALFKQAPDYERAIQSGKDARHIWYALQAWRGDNPEGFFGDLGSWAEKRMKELAM</sequence>
<accession>A0A0D2PPY1</accession>
<keyword evidence="2" id="KW-1185">Reference proteome</keyword>
<dbReference type="Proteomes" id="UP000054270">
    <property type="component" value="Unassembled WGS sequence"/>
</dbReference>
<proteinExistence type="predicted"/>